<feature type="region of interest" description="Disordered" evidence="1">
    <location>
        <begin position="30"/>
        <end position="66"/>
    </location>
</feature>
<protein>
    <submittedName>
        <fullName evidence="2">Uncharacterized protein</fullName>
    </submittedName>
</protein>
<reference evidence="2 3" key="1">
    <citation type="submission" date="2024-09" db="EMBL/GenBank/DDBJ databases">
        <title>Genome sequencing and assembly of Phytophthora oleae, isolate VK10A, causative agent of rot of olive drupes.</title>
        <authorList>
            <person name="Conti Taguali S."/>
            <person name="Riolo M."/>
            <person name="La Spada F."/>
            <person name="Cacciola S.O."/>
            <person name="Dionisio G."/>
        </authorList>
    </citation>
    <scope>NUCLEOTIDE SEQUENCE [LARGE SCALE GENOMIC DNA]</scope>
    <source>
        <strain evidence="2 3">VK10A</strain>
    </source>
</reference>
<accession>A0ABD3FIS1</accession>
<keyword evidence="3" id="KW-1185">Reference proteome</keyword>
<dbReference type="Proteomes" id="UP001632037">
    <property type="component" value="Unassembled WGS sequence"/>
</dbReference>
<dbReference type="EMBL" id="JBIMZQ010000016">
    <property type="protein sequence ID" value="KAL3666653.1"/>
    <property type="molecule type" value="Genomic_DNA"/>
</dbReference>
<feature type="compositionally biased region" description="Acidic residues" evidence="1">
    <location>
        <begin position="42"/>
        <end position="56"/>
    </location>
</feature>
<gene>
    <name evidence="2" type="ORF">V7S43_008273</name>
</gene>
<sequence length="119" mass="13391">MEIQHIQKKEHKREDELWWDLFGDPVVEDQRGVASEESGVGNDEDEDESTSTDESEGLGYDTYTSTRARPTLMTRFLISLRGGPLMLTQTRTLMTHIRTGVGNSLLTSPLTVISMSFVL</sequence>
<evidence type="ECO:0000256" key="1">
    <source>
        <dbReference type="SAM" id="MobiDB-lite"/>
    </source>
</evidence>
<proteinExistence type="predicted"/>
<evidence type="ECO:0000313" key="2">
    <source>
        <dbReference type="EMBL" id="KAL3666653.1"/>
    </source>
</evidence>
<name>A0ABD3FIS1_9STRA</name>
<comment type="caution">
    <text evidence="2">The sequence shown here is derived from an EMBL/GenBank/DDBJ whole genome shotgun (WGS) entry which is preliminary data.</text>
</comment>
<organism evidence="2 3">
    <name type="scientific">Phytophthora oleae</name>
    <dbReference type="NCBI Taxonomy" id="2107226"/>
    <lineage>
        <taxon>Eukaryota</taxon>
        <taxon>Sar</taxon>
        <taxon>Stramenopiles</taxon>
        <taxon>Oomycota</taxon>
        <taxon>Peronosporomycetes</taxon>
        <taxon>Peronosporales</taxon>
        <taxon>Peronosporaceae</taxon>
        <taxon>Phytophthora</taxon>
    </lineage>
</organism>
<dbReference type="AlphaFoldDB" id="A0ABD3FIS1"/>
<evidence type="ECO:0000313" key="3">
    <source>
        <dbReference type="Proteomes" id="UP001632037"/>
    </source>
</evidence>